<dbReference type="Proteomes" id="UP000313359">
    <property type="component" value="Unassembled WGS sequence"/>
</dbReference>
<accession>A0A5C2RTW6</accession>
<evidence type="ECO:0008006" key="3">
    <source>
        <dbReference type="Google" id="ProtNLM"/>
    </source>
</evidence>
<reference evidence="1" key="1">
    <citation type="journal article" date="2018" name="Genome Biol. Evol.">
        <title>Genomics and development of Lentinus tigrinus, a white-rot wood-decaying mushroom with dimorphic fruiting bodies.</title>
        <authorList>
            <person name="Wu B."/>
            <person name="Xu Z."/>
            <person name="Knudson A."/>
            <person name="Carlson A."/>
            <person name="Chen N."/>
            <person name="Kovaka S."/>
            <person name="LaButti K."/>
            <person name="Lipzen A."/>
            <person name="Pennachio C."/>
            <person name="Riley R."/>
            <person name="Schakwitz W."/>
            <person name="Umezawa K."/>
            <person name="Ohm R.A."/>
            <person name="Grigoriev I.V."/>
            <person name="Nagy L.G."/>
            <person name="Gibbons J."/>
            <person name="Hibbett D."/>
        </authorList>
    </citation>
    <scope>NUCLEOTIDE SEQUENCE [LARGE SCALE GENOMIC DNA]</scope>
    <source>
        <strain evidence="1">ALCF2SS1-6</strain>
    </source>
</reference>
<dbReference type="OrthoDB" id="2748124at2759"/>
<name>A0A5C2RTW6_9APHY</name>
<evidence type="ECO:0000313" key="2">
    <source>
        <dbReference type="Proteomes" id="UP000313359"/>
    </source>
</evidence>
<organism evidence="1 2">
    <name type="scientific">Lentinus tigrinus ALCF2SS1-6</name>
    <dbReference type="NCBI Taxonomy" id="1328759"/>
    <lineage>
        <taxon>Eukaryota</taxon>
        <taxon>Fungi</taxon>
        <taxon>Dikarya</taxon>
        <taxon>Basidiomycota</taxon>
        <taxon>Agaricomycotina</taxon>
        <taxon>Agaricomycetes</taxon>
        <taxon>Polyporales</taxon>
        <taxon>Polyporaceae</taxon>
        <taxon>Lentinus</taxon>
    </lineage>
</organism>
<evidence type="ECO:0000313" key="1">
    <source>
        <dbReference type="EMBL" id="RPD54100.1"/>
    </source>
</evidence>
<gene>
    <name evidence="1" type="ORF">L227DRAFT_657787</name>
</gene>
<dbReference type="EMBL" id="ML122310">
    <property type="protein sequence ID" value="RPD54100.1"/>
    <property type="molecule type" value="Genomic_DNA"/>
</dbReference>
<proteinExistence type="predicted"/>
<sequence length="449" mass="49965">MSEIIAIESDLETYNQPWSGILRFNTGAEVMSFVVLTLSSDADSRLSSLEGFHFSTGVLASCVAEMLKAFILRYSLTMNITYLMIDYAEEFFGSSTGLAEVFAALKTIKYLKIHDVGIHGFLFLQKTRSCFLSADLSMTAVFNKPPNCIHLPLTETRRVAVRNPIVLLHRSQGSLEVLTGSGSRTLCKSRGRYRQVYENVRVLDLQDNDLPVTTHYAHAFPNLSKLRLETAPEVLSALHASKMDSLSKVRSRNRAQQLDTGTWKSLDACDAPLVDHFMLSLLCPVQKLHVFGSYMNPDMLFQVLKTTRPSTLSLRGFFLADLATGRFTKLLRQPCVLSLKKLELFICVHASDVDAAKHLDQSVAALRPLKILSLSLSISCFFPKRPQGDEHSRDAESSDAAEEYFKGLSLDALAGRITDLVPSLETVSITLEGHPNRPRTRMELGVVLD</sequence>
<dbReference type="AlphaFoldDB" id="A0A5C2RTW6"/>
<protein>
    <recommendedName>
        <fullName evidence="3">F-box domain-containing protein</fullName>
    </recommendedName>
</protein>
<keyword evidence="2" id="KW-1185">Reference proteome</keyword>